<reference evidence="1" key="1">
    <citation type="submission" date="2024-03" db="EMBL/GenBank/DDBJ databases">
        <title>WGS assembly of Saponaria officinalis var. Norfolk2.</title>
        <authorList>
            <person name="Jenkins J."/>
            <person name="Shu S."/>
            <person name="Grimwood J."/>
            <person name="Barry K."/>
            <person name="Goodstein D."/>
            <person name="Schmutz J."/>
            <person name="Leebens-Mack J."/>
            <person name="Osbourn A."/>
        </authorList>
    </citation>
    <scope>NUCLEOTIDE SEQUENCE [LARGE SCALE GENOMIC DNA]</scope>
    <source>
        <strain evidence="1">JIC</strain>
    </source>
</reference>
<protein>
    <submittedName>
        <fullName evidence="1">Uncharacterized protein</fullName>
    </submittedName>
</protein>
<dbReference type="EMBL" id="JBDFQZ010000006">
    <property type="protein sequence ID" value="KAK9715817.1"/>
    <property type="molecule type" value="Genomic_DNA"/>
</dbReference>
<gene>
    <name evidence="1" type="ORF">RND81_06G191600</name>
</gene>
<dbReference type="AlphaFoldDB" id="A0AAW1KDA4"/>
<sequence>MMAESQRLAIIRKLIDRLKEDKKYEIAANQVKQGLKANDVRDTEIPLLVDMLLQIQKQMFEREVEFMDTVEMVVDEFTTFGDFDAAIRLIKAPFPHRLNLNCNSFLDQLNLMILYRQGDIKAYDTALERIMSPEVDFRPRIVHTIVSRLVDRGAYDTAMNLTKQGLKQAKTDKDEVMINRFTHLFQRAKELKNKAHK</sequence>
<evidence type="ECO:0000313" key="1">
    <source>
        <dbReference type="EMBL" id="KAK9715817.1"/>
    </source>
</evidence>
<dbReference type="Proteomes" id="UP001443914">
    <property type="component" value="Unassembled WGS sequence"/>
</dbReference>
<name>A0AAW1KDA4_SAPOF</name>
<accession>A0AAW1KDA4</accession>
<proteinExistence type="predicted"/>
<organism evidence="1 2">
    <name type="scientific">Saponaria officinalis</name>
    <name type="common">Common soapwort</name>
    <name type="synonym">Lychnis saponaria</name>
    <dbReference type="NCBI Taxonomy" id="3572"/>
    <lineage>
        <taxon>Eukaryota</taxon>
        <taxon>Viridiplantae</taxon>
        <taxon>Streptophyta</taxon>
        <taxon>Embryophyta</taxon>
        <taxon>Tracheophyta</taxon>
        <taxon>Spermatophyta</taxon>
        <taxon>Magnoliopsida</taxon>
        <taxon>eudicotyledons</taxon>
        <taxon>Gunneridae</taxon>
        <taxon>Pentapetalae</taxon>
        <taxon>Caryophyllales</taxon>
        <taxon>Caryophyllaceae</taxon>
        <taxon>Caryophylleae</taxon>
        <taxon>Saponaria</taxon>
    </lineage>
</organism>
<evidence type="ECO:0000313" key="2">
    <source>
        <dbReference type="Proteomes" id="UP001443914"/>
    </source>
</evidence>
<keyword evidence="2" id="KW-1185">Reference proteome</keyword>
<comment type="caution">
    <text evidence="1">The sequence shown here is derived from an EMBL/GenBank/DDBJ whole genome shotgun (WGS) entry which is preliminary data.</text>
</comment>